<dbReference type="OrthoDB" id="9809635at2"/>
<evidence type="ECO:0000313" key="4">
    <source>
        <dbReference type="Proteomes" id="UP000327039"/>
    </source>
</evidence>
<feature type="domain" description="Beta-lactamase-related" evidence="2">
    <location>
        <begin position="128"/>
        <end position="440"/>
    </location>
</feature>
<feature type="region of interest" description="Disordered" evidence="1">
    <location>
        <begin position="1"/>
        <end position="52"/>
    </location>
</feature>
<evidence type="ECO:0000259" key="2">
    <source>
        <dbReference type="Pfam" id="PF00144"/>
    </source>
</evidence>
<proteinExistence type="predicted"/>
<keyword evidence="4" id="KW-1185">Reference proteome</keyword>
<reference evidence="4" key="1">
    <citation type="submission" date="2019-09" db="EMBL/GenBank/DDBJ databases">
        <title>Mumia zhuanghuii sp. nov. isolated from the intestinal contents of plateau pika (Ochotona curzoniae) in the Qinghai-Tibet plateau of China.</title>
        <authorList>
            <person name="Tian Z."/>
        </authorList>
    </citation>
    <scope>NUCLEOTIDE SEQUENCE [LARGE SCALE GENOMIC DNA]</scope>
    <source>
        <strain evidence="4">DSM 25564</strain>
    </source>
</reference>
<evidence type="ECO:0000313" key="3">
    <source>
        <dbReference type="EMBL" id="KAA9084941.1"/>
    </source>
</evidence>
<dbReference type="InterPro" id="IPR050789">
    <property type="entry name" value="Diverse_Enzym_Activities"/>
</dbReference>
<comment type="caution">
    <text evidence="3">The sequence shown here is derived from an EMBL/GenBank/DDBJ whole genome shotgun (WGS) entry which is preliminary data.</text>
</comment>
<organism evidence="3 4">
    <name type="scientific">Microbacterium radiodurans</name>
    <dbReference type="NCBI Taxonomy" id="661398"/>
    <lineage>
        <taxon>Bacteria</taxon>
        <taxon>Bacillati</taxon>
        <taxon>Actinomycetota</taxon>
        <taxon>Actinomycetes</taxon>
        <taxon>Micrococcales</taxon>
        <taxon>Microbacteriaceae</taxon>
        <taxon>Microbacterium</taxon>
    </lineage>
</organism>
<protein>
    <submittedName>
        <fullName evidence="3">Beta-lactamase family protein</fullName>
    </submittedName>
</protein>
<dbReference type="Proteomes" id="UP000327039">
    <property type="component" value="Unassembled WGS sequence"/>
</dbReference>
<accession>A0A5J5IR83</accession>
<dbReference type="AlphaFoldDB" id="A0A5J5IR83"/>
<dbReference type="SUPFAM" id="SSF56601">
    <property type="entry name" value="beta-lactamase/transpeptidase-like"/>
    <property type="match status" value="1"/>
</dbReference>
<dbReference type="Pfam" id="PF00144">
    <property type="entry name" value="Beta-lactamase"/>
    <property type="match status" value="1"/>
</dbReference>
<dbReference type="EMBL" id="VYRZ01000003">
    <property type="protein sequence ID" value="KAA9084941.1"/>
    <property type="molecule type" value="Genomic_DNA"/>
</dbReference>
<dbReference type="PANTHER" id="PTHR43283">
    <property type="entry name" value="BETA-LACTAMASE-RELATED"/>
    <property type="match status" value="1"/>
</dbReference>
<dbReference type="Gene3D" id="3.40.710.10">
    <property type="entry name" value="DD-peptidase/beta-lactamase superfamily"/>
    <property type="match status" value="1"/>
</dbReference>
<dbReference type="InterPro" id="IPR001466">
    <property type="entry name" value="Beta-lactam-related"/>
</dbReference>
<name>A0A5J5IR83_9MICO</name>
<dbReference type="InterPro" id="IPR012338">
    <property type="entry name" value="Beta-lactam/transpept-like"/>
</dbReference>
<sequence>MMTTSSSPSPTLARGMRSMFPVNVASQASRRSPPGSGVGDPPREGCRADAASVASTVTTHRHTKAQETATMNGSAHLRTQGASAVAARGAHVLTALLAGGVLLSGCAVPARDVPPTGAAVVEVPIEVADAVATVMEAGAVGVAVDIRDGDTTASLAEGSADLRDDRAAQVGDPVRIASISKTVLAVVVLQLVEEGELSLDSTVQEVLPGLLDAAPADVTVQQLLAHTSGLPDYIAALAPDVDAAIDGRDAVYEPRELLSVAQQQSWLAEPGTEFHYSNAGYTVLGLMVEGVTGSTVPDLMNERVLEPVGMDATQYPTGGAMPDDSMHGYLRIDGDLVDVTDYDPSFWSFGASLVSTVGDVSAFNAALQRGDLLQPTTLEQMRAIGIEGYGLGVLAGGDACGAEPPELVFGQRGNGFGYNAITLASPDGERVVTVAYTGGSFDPATDPIFPAVGEVVAAALASTCP</sequence>
<feature type="compositionally biased region" description="Low complexity" evidence="1">
    <location>
        <begin position="1"/>
        <end position="11"/>
    </location>
</feature>
<evidence type="ECO:0000256" key="1">
    <source>
        <dbReference type="SAM" id="MobiDB-lite"/>
    </source>
</evidence>
<gene>
    <name evidence="3" type="ORF">F6B42_10495</name>
</gene>